<keyword evidence="3" id="KW-0963">Cytoplasm</keyword>
<evidence type="ECO:0000256" key="4">
    <source>
        <dbReference type="ARBA" id="ARBA00022517"/>
    </source>
</evidence>
<protein>
    <recommendedName>
        <fullName evidence="6">Ribosome maturation protein SDO1/SBDS N-terminal domain-containing protein</fullName>
    </recommendedName>
</protein>
<feature type="non-terminal residue" evidence="7">
    <location>
        <position position="108"/>
    </location>
</feature>
<dbReference type="InterPro" id="IPR036786">
    <property type="entry name" value="Ribosome_mat_SBDS_N_sf"/>
</dbReference>
<gene>
    <name evidence="7" type="ORF">PGLA1383_LOCUS25622</name>
</gene>
<dbReference type="Gene3D" id="3.30.1250.10">
    <property type="entry name" value="Ribosome maturation protein SBDS, N-terminal domain"/>
    <property type="match status" value="1"/>
</dbReference>
<dbReference type="PANTHER" id="PTHR10927">
    <property type="entry name" value="RIBOSOME MATURATION PROTEIN SBDS"/>
    <property type="match status" value="1"/>
</dbReference>
<evidence type="ECO:0000313" key="7">
    <source>
        <dbReference type="EMBL" id="CAE8607711.1"/>
    </source>
</evidence>
<dbReference type="Proteomes" id="UP000654075">
    <property type="component" value="Unassembled WGS sequence"/>
</dbReference>
<comment type="subcellular location">
    <subcellularLocation>
        <location evidence="1">Cytoplasm</location>
    </subcellularLocation>
</comment>
<evidence type="ECO:0000259" key="6">
    <source>
        <dbReference type="Pfam" id="PF01172"/>
    </source>
</evidence>
<dbReference type="InterPro" id="IPR039100">
    <property type="entry name" value="Sdo1/SBDS-like"/>
</dbReference>
<dbReference type="InterPro" id="IPR037188">
    <property type="entry name" value="Sdo1/SBDS_central_sf"/>
</dbReference>
<comment type="subunit">
    <text evidence="5">Associates with the 60S ribosomal subunit.</text>
</comment>
<dbReference type="SUPFAM" id="SSF109728">
    <property type="entry name" value="Hypothetical protein AF0491, middle domain"/>
    <property type="match status" value="1"/>
</dbReference>
<keyword evidence="4" id="KW-0690">Ribosome biogenesis</keyword>
<evidence type="ECO:0000256" key="3">
    <source>
        <dbReference type="ARBA" id="ARBA00022490"/>
    </source>
</evidence>
<sequence length="108" mass="12456">LTNVAIVRLKSHGIRFEIACYKNKVLNWREGIEKDLQEVIQTDTVFTNVSKAIIAKEKDLQLAFGTVNLEDICRKILKDGDLQVSDKEREVHMEGLFRDIIQIVVERC</sequence>
<organism evidence="7 8">
    <name type="scientific">Polarella glacialis</name>
    <name type="common">Dinoflagellate</name>
    <dbReference type="NCBI Taxonomy" id="89957"/>
    <lineage>
        <taxon>Eukaryota</taxon>
        <taxon>Sar</taxon>
        <taxon>Alveolata</taxon>
        <taxon>Dinophyceae</taxon>
        <taxon>Suessiales</taxon>
        <taxon>Suessiaceae</taxon>
        <taxon>Polarella</taxon>
    </lineage>
</organism>
<dbReference type="GO" id="GO:0042254">
    <property type="term" value="P:ribosome biogenesis"/>
    <property type="evidence" value="ECO:0007669"/>
    <property type="project" value="UniProtKB-KW"/>
</dbReference>
<evidence type="ECO:0000313" key="8">
    <source>
        <dbReference type="Proteomes" id="UP000654075"/>
    </source>
</evidence>
<proteinExistence type="inferred from homology"/>
<dbReference type="GO" id="GO:0005737">
    <property type="term" value="C:cytoplasm"/>
    <property type="evidence" value="ECO:0007669"/>
    <property type="project" value="UniProtKB-SubCell"/>
</dbReference>
<dbReference type="SUPFAM" id="SSF89895">
    <property type="entry name" value="FYSH domain"/>
    <property type="match status" value="1"/>
</dbReference>
<evidence type="ECO:0000256" key="1">
    <source>
        <dbReference type="ARBA" id="ARBA00004496"/>
    </source>
</evidence>
<accession>A0A813F4L7</accession>
<dbReference type="Pfam" id="PF01172">
    <property type="entry name" value="SBDS_N"/>
    <property type="match status" value="1"/>
</dbReference>
<dbReference type="OMA" id="ETHEQEH"/>
<feature type="domain" description="Ribosome maturation protein SDO1/SBDS N-terminal" evidence="6">
    <location>
        <begin position="3"/>
        <end position="89"/>
    </location>
</feature>
<comment type="similarity">
    <text evidence="2">Belongs to the SDO1/SBDS family.</text>
</comment>
<reference evidence="7" key="1">
    <citation type="submission" date="2021-02" db="EMBL/GenBank/DDBJ databases">
        <authorList>
            <person name="Dougan E. K."/>
            <person name="Rhodes N."/>
            <person name="Thang M."/>
            <person name="Chan C."/>
        </authorList>
    </citation>
    <scope>NUCLEOTIDE SEQUENCE</scope>
</reference>
<dbReference type="PANTHER" id="PTHR10927:SF1">
    <property type="entry name" value="RIBOSOME MATURATION PROTEIN SBDS"/>
    <property type="match status" value="1"/>
</dbReference>
<dbReference type="InterPro" id="IPR019783">
    <property type="entry name" value="SDO1/SBDS_N"/>
</dbReference>
<comment type="caution">
    <text evidence="7">The sequence shown here is derived from an EMBL/GenBank/DDBJ whole genome shotgun (WGS) entry which is preliminary data.</text>
</comment>
<evidence type="ECO:0000256" key="5">
    <source>
        <dbReference type="ARBA" id="ARBA00049708"/>
    </source>
</evidence>
<name>A0A813F4L7_POLGL</name>
<dbReference type="OrthoDB" id="10253092at2759"/>
<feature type="non-terminal residue" evidence="7">
    <location>
        <position position="1"/>
    </location>
</feature>
<dbReference type="AlphaFoldDB" id="A0A813F4L7"/>
<evidence type="ECO:0000256" key="2">
    <source>
        <dbReference type="ARBA" id="ARBA00007433"/>
    </source>
</evidence>
<dbReference type="EMBL" id="CAJNNV010022010">
    <property type="protein sequence ID" value="CAE8607711.1"/>
    <property type="molecule type" value="Genomic_DNA"/>
</dbReference>
<keyword evidence="8" id="KW-1185">Reference proteome</keyword>